<accession>A0A2G5E6K5</accession>
<dbReference type="AlphaFoldDB" id="A0A2G5E6K5"/>
<protein>
    <submittedName>
        <fullName evidence="1">Uncharacterized protein</fullName>
    </submittedName>
</protein>
<evidence type="ECO:0000313" key="2">
    <source>
        <dbReference type="Proteomes" id="UP000230069"/>
    </source>
</evidence>
<reference evidence="1 2" key="1">
    <citation type="submission" date="2017-09" db="EMBL/GenBank/DDBJ databases">
        <title>WGS assembly of Aquilegia coerulea Goldsmith.</title>
        <authorList>
            <person name="Hodges S."/>
            <person name="Kramer E."/>
            <person name="Nordborg M."/>
            <person name="Tomkins J."/>
            <person name="Borevitz J."/>
            <person name="Derieg N."/>
            <person name="Yan J."/>
            <person name="Mihaltcheva S."/>
            <person name="Hayes R.D."/>
            <person name="Rokhsar D."/>
        </authorList>
    </citation>
    <scope>NUCLEOTIDE SEQUENCE [LARGE SCALE GENOMIC DNA]</scope>
    <source>
        <strain evidence="2">cv. Goldsmith</strain>
    </source>
</reference>
<gene>
    <name evidence="1" type="ORF">AQUCO_01100316v1</name>
</gene>
<evidence type="ECO:0000313" key="1">
    <source>
        <dbReference type="EMBL" id="PIA51398.1"/>
    </source>
</evidence>
<dbReference type="InParanoid" id="A0A2G5E6K5"/>
<dbReference type="Proteomes" id="UP000230069">
    <property type="component" value="Unassembled WGS sequence"/>
</dbReference>
<keyword evidence="2" id="KW-1185">Reference proteome</keyword>
<dbReference type="EMBL" id="KZ305028">
    <property type="protein sequence ID" value="PIA51398.1"/>
    <property type="molecule type" value="Genomic_DNA"/>
</dbReference>
<sequence>MLLDGFSKPQPFRSIMLLSGYSVTATTIFSGPLSNTNLRHSRGVVRDGGPLSLALEMAGFQIFGRFVCFHSTSFTLTFSLADNPYFVRPLSCLQTRLWSIQVVRDLALVVHFPLVARLFLHFHI</sequence>
<dbReference type="OrthoDB" id="25129at2759"/>
<name>A0A2G5E6K5_AQUCA</name>
<proteinExistence type="predicted"/>
<organism evidence="1 2">
    <name type="scientific">Aquilegia coerulea</name>
    <name type="common">Rocky mountain columbine</name>
    <dbReference type="NCBI Taxonomy" id="218851"/>
    <lineage>
        <taxon>Eukaryota</taxon>
        <taxon>Viridiplantae</taxon>
        <taxon>Streptophyta</taxon>
        <taxon>Embryophyta</taxon>
        <taxon>Tracheophyta</taxon>
        <taxon>Spermatophyta</taxon>
        <taxon>Magnoliopsida</taxon>
        <taxon>Ranunculales</taxon>
        <taxon>Ranunculaceae</taxon>
        <taxon>Thalictroideae</taxon>
        <taxon>Aquilegia</taxon>
    </lineage>
</organism>